<organism evidence="11 12">
    <name type="scientific">Coprinellus micaceus</name>
    <name type="common">Glistening ink-cap mushroom</name>
    <name type="synonym">Coprinus micaceus</name>
    <dbReference type="NCBI Taxonomy" id="71717"/>
    <lineage>
        <taxon>Eukaryota</taxon>
        <taxon>Fungi</taxon>
        <taxon>Dikarya</taxon>
        <taxon>Basidiomycota</taxon>
        <taxon>Agaricomycotina</taxon>
        <taxon>Agaricomycetes</taxon>
        <taxon>Agaricomycetidae</taxon>
        <taxon>Agaricales</taxon>
        <taxon>Agaricineae</taxon>
        <taxon>Psathyrellaceae</taxon>
        <taxon>Coprinellus</taxon>
    </lineage>
</organism>
<dbReference type="Pfam" id="PF00432">
    <property type="entry name" value="Prenyltrans"/>
    <property type="match status" value="1"/>
</dbReference>
<reference evidence="11 12" key="1">
    <citation type="journal article" date="2019" name="Nat. Ecol. Evol.">
        <title>Megaphylogeny resolves global patterns of mushroom evolution.</title>
        <authorList>
            <person name="Varga T."/>
            <person name="Krizsan K."/>
            <person name="Foldi C."/>
            <person name="Dima B."/>
            <person name="Sanchez-Garcia M."/>
            <person name="Sanchez-Ramirez S."/>
            <person name="Szollosi G.J."/>
            <person name="Szarkandi J.G."/>
            <person name="Papp V."/>
            <person name="Albert L."/>
            <person name="Andreopoulos W."/>
            <person name="Angelini C."/>
            <person name="Antonin V."/>
            <person name="Barry K.W."/>
            <person name="Bougher N.L."/>
            <person name="Buchanan P."/>
            <person name="Buyck B."/>
            <person name="Bense V."/>
            <person name="Catcheside P."/>
            <person name="Chovatia M."/>
            <person name="Cooper J."/>
            <person name="Damon W."/>
            <person name="Desjardin D."/>
            <person name="Finy P."/>
            <person name="Geml J."/>
            <person name="Haridas S."/>
            <person name="Hughes K."/>
            <person name="Justo A."/>
            <person name="Karasinski D."/>
            <person name="Kautmanova I."/>
            <person name="Kiss B."/>
            <person name="Kocsube S."/>
            <person name="Kotiranta H."/>
            <person name="LaButti K.M."/>
            <person name="Lechner B.E."/>
            <person name="Liimatainen K."/>
            <person name="Lipzen A."/>
            <person name="Lukacs Z."/>
            <person name="Mihaltcheva S."/>
            <person name="Morgado L.N."/>
            <person name="Niskanen T."/>
            <person name="Noordeloos M.E."/>
            <person name="Ohm R.A."/>
            <person name="Ortiz-Santana B."/>
            <person name="Ovrebo C."/>
            <person name="Racz N."/>
            <person name="Riley R."/>
            <person name="Savchenko A."/>
            <person name="Shiryaev A."/>
            <person name="Soop K."/>
            <person name="Spirin V."/>
            <person name="Szebenyi C."/>
            <person name="Tomsovsky M."/>
            <person name="Tulloss R.E."/>
            <person name="Uehling J."/>
            <person name="Grigoriev I.V."/>
            <person name="Vagvolgyi C."/>
            <person name="Papp T."/>
            <person name="Martin F.M."/>
            <person name="Miettinen O."/>
            <person name="Hibbett D.S."/>
            <person name="Nagy L.G."/>
        </authorList>
    </citation>
    <scope>NUCLEOTIDE SEQUENCE [LARGE SCALE GENOMIC DNA]</scope>
    <source>
        <strain evidence="11 12">FP101781</strain>
    </source>
</reference>
<accession>A0A4Y7SYP8</accession>
<keyword evidence="8 9" id="KW-0862">Zinc</keyword>
<keyword evidence="4 9" id="KW-0637">Prenyltransferase</keyword>
<dbReference type="InterPro" id="IPR001330">
    <property type="entry name" value="Prenyltrans"/>
</dbReference>
<keyword evidence="12" id="KW-1185">Reference proteome</keyword>
<protein>
    <recommendedName>
        <fullName evidence="3 9">Protein farnesyltransferase subunit beta</fullName>
        <shortName evidence="9">FTase-beta</shortName>
        <ecNumber evidence="2 9">2.5.1.58</ecNumber>
    </recommendedName>
</protein>
<evidence type="ECO:0000313" key="12">
    <source>
        <dbReference type="Proteomes" id="UP000298030"/>
    </source>
</evidence>
<dbReference type="GO" id="GO:0004660">
    <property type="term" value="F:protein farnesyltransferase activity"/>
    <property type="evidence" value="ECO:0007669"/>
    <property type="project" value="UniProtKB-UniRule"/>
</dbReference>
<proteinExistence type="inferred from homology"/>
<dbReference type="InterPro" id="IPR026872">
    <property type="entry name" value="FTB"/>
</dbReference>
<dbReference type="CDD" id="cd02893">
    <property type="entry name" value="FTase"/>
    <property type="match status" value="1"/>
</dbReference>
<dbReference type="EC" id="2.5.1.58" evidence="2 9"/>
<evidence type="ECO:0000256" key="1">
    <source>
        <dbReference type="ARBA" id="ARBA00010497"/>
    </source>
</evidence>
<sequence>MATEREPKLTPFDNYPTQTSIVQHETEEVLLKQIPDDGQVPSLNKTGHMQFLVKQLVQGFPARYSSQDASQPWLLFWLLQSFSCLGVVLDPGNKQKAIDKIMAWQHPAGGFSGGPGQAAHLLTTYASVCALAIVGRAGPGGGWDDIDRKKIYDFFMSLKQKDGSFLVAHHSEVDVRGIYCLLVVATLLDILTPELVAGTPEFIASCQTYEGGFSCASYPAYDPSNPERIIDSGSRPSLGEAHGGYTFCALASWIMLQPYINLSPSKPSLNLKSLTRWLVNMQGTETELGGFKGRTNKLVDGCYSWWCGGSFALLEALGVGGLENAKAPSDEVIEEEEEILRGLKVESGDWVDVDDEIFNSKALQEYILFAGQTPSGGLRDKPPKNPDAYHTLYCLSGLSSAQHHLFPSKAKNEKFIKSWDSSNARSVDLGANREDEEVTTTLRRSSLASLLSWGEDPVRAGSFSHIVGGKENRLNATHPITNLTITHTEGISKWAYGL</sequence>
<keyword evidence="7" id="KW-0677">Repeat</keyword>
<comment type="catalytic activity">
    <reaction evidence="9">
        <text>L-cysteinyl-[protein] + (2E,6E)-farnesyl diphosphate = S-(2E,6E)-farnesyl-L-cysteinyl-[protein] + diphosphate</text>
        <dbReference type="Rhea" id="RHEA:13345"/>
        <dbReference type="Rhea" id="RHEA-COMP:10131"/>
        <dbReference type="Rhea" id="RHEA-COMP:11535"/>
        <dbReference type="ChEBI" id="CHEBI:29950"/>
        <dbReference type="ChEBI" id="CHEBI:33019"/>
        <dbReference type="ChEBI" id="CHEBI:86019"/>
        <dbReference type="ChEBI" id="CHEBI:175763"/>
    </reaction>
</comment>
<evidence type="ECO:0000256" key="9">
    <source>
        <dbReference type="RuleBase" id="RU365056"/>
    </source>
</evidence>
<evidence type="ECO:0000256" key="4">
    <source>
        <dbReference type="ARBA" id="ARBA00022602"/>
    </source>
</evidence>
<feature type="domain" description="Prenyltransferase alpha-alpha toroid" evidence="10">
    <location>
        <begin position="43"/>
        <end position="482"/>
    </location>
</feature>
<evidence type="ECO:0000256" key="5">
    <source>
        <dbReference type="ARBA" id="ARBA00022679"/>
    </source>
</evidence>
<dbReference type="GO" id="GO:0008270">
    <property type="term" value="F:zinc ion binding"/>
    <property type="evidence" value="ECO:0007669"/>
    <property type="project" value="UniProtKB-UniRule"/>
</dbReference>
<comment type="caution">
    <text evidence="11">The sequence shown here is derived from an EMBL/GenBank/DDBJ whole genome shotgun (WGS) entry which is preliminary data.</text>
</comment>
<dbReference type="GO" id="GO:0097354">
    <property type="term" value="P:prenylation"/>
    <property type="evidence" value="ECO:0007669"/>
    <property type="project" value="UniProtKB-UniRule"/>
</dbReference>
<dbReference type="STRING" id="71717.A0A4Y7SYP8"/>
<dbReference type="PANTHER" id="PTHR11774:SF6">
    <property type="entry name" value="PROTEIN FARNESYLTRANSFERASE SUBUNIT BETA"/>
    <property type="match status" value="1"/>
</dbReference>
<comment type="function">
    <text evidence="9">Catalyzes the transfer of a farnesyl moiety from farnesyl diphosphate to a cysteine at the fourth position from the C-terminus of several proteins. The beta subunit is responsible for peptide-binding.</text>
</comment>
<gene>
    <name evidence="11" type="ORF">FA13DRAFT_1737175</name>
</gene>
<dbReference type="SUPFAM" id="SSF48239">
    <property type="entry name" value="Terpenoid cyclases/Protein prenyltransferases"/>
    <property type="match status" value="1"/>
</dbReference>
<dbReference type="Proteomes" id="UP000298030">
    <property type="component" value="Unassembled WGS sequence"/>
</dbReference>
<name>A0A4Y7SYP8_COPMI</name>
<dbReference type="OrthoDB" id="10261146at2759"/>
<dbReference type="Gene3D" id="1.50.10.20">
    <property type="match status" value="1"/>
</dbReference>
<evidence type="ECO:0000313" key="11">
    <source>
        <dbReference type="EMBL" id="TEB26754.1"/>
    </source>
</evidence>
<keyword evidence="5 9" id="KW-0808">Transferase</keyword>
<dbReference type="EMBL" id="QPFP01000046">
    <property type="protein sequence ID" value="TEB26754.1"/>
    <property type="molecule type" value="Genomic_DNA"/>
</dbReference>
<dbReference type="InterPro" id="IPR008930">
    <property type="entry name" value="Terpenoid_cyclase/PrenylTrfase"/>
</dbReference>
<dbReference type="AlphaFoldDB" id="A0A4Y7SYP8"/>
<dbReference type="GO" id="GO:0005965">
    <property type="term" value="C:protein farnesyltransferase complex"/>
    <property type="evidence" value="ECO:0007669"/>
    <property type="project" value="UniProtKB-UniRule"/>
</dbReference>
<comment type="subunit">
    <text evidence="9">Heterodimer of an alpha and a beta subunit.</text>
</comment>
<evidence type="ECO:0000256" key="7">
    <source>
        <dbReference type="ARBA" id="ARBA00022737"/>
    </source>
</evidence>
<evidence type="ECO:0000256" key="3">
    <source>
        <dbReference type="ARBA" id="ARBA00015798"/>
    </source>
</evidence>
<dbReference type="PANTHER" id="PTHR11774">
    <property type="entry name" value="GERANYLGERANYL TRANSFERASE TYPE BETA SUBUNIT"/>
    <property type="match status" value="1"/>
</dbReference>
<dbReference type="InterPro" id="IPR045089">
    <property type="entry name" value="PGGT1B-like"/>
</dbReference>
<evidence type="ECO:0000256" key="6">
    <source>
        <dbReference type="ARBA" id="ARBA00022723"/>
    </source>
</evidence>
<comment type="cofactor">
    <cofactor evidence="9">
        <name>Zn(2+)</name>
        <dbReference type="ChEBI" id="CHEBI:29105"/>
    </cofactor>
    <text evidence="9">Binds 1 zinc ion per subunit.</text>
</comment>
<evidence type="ECO:0000259" key="10">
    <source>
        <dbReference type="Pfam" id="PF00432"/>
    </source>
</evidence>
<evidence type="ECO:0000256" key="2">
    <source>
        <dbReference type="ARBA" id="ARBA00012702"/>
    </source>
</evidence>
<comment type="similarity">
    <text evidence="1 9">Belongs to the protein prenyltransferase subunit beta family.</text>
</comment>
<evidence type="ECO:0000256" key="8">
    <source>
        <dbReference type="ARBA" id="ARBA00022833"/>
    </source>
</evidence>
<keyword evidence="6 9" id="KW-0479">Metal-binding</keyword>